<evidence type="ECO:0000313" key="3">
    <source>
        <dbReference type="Proteomes" id="UP000019132"/>
    </source>
</evidence>
<name>K3WCR1_GLOUD</name>
<proteinExistence type="predicted"/>
<reference evidence="3" key="2">
    <citation type="submission" date="2010-04" db="EMBL/GenBank/DDBJ databases">
        <authorList>
            <person name="Buell R."/>
            <person name="Hamilton J."/>
            <person name="Hostetler J."/>
        </authorList>
    </citation>
    <scope>NUCLEOTIDE SEQUENCE [LARGE SCALE GENOMIC DNA]</scope>
    <source>
        <strain evidence="3">DAOM:BR144</strain>
    </source>
</reference>
<dbReference type="eggNOG" id="ENOG502RWT1">
    <property type="taxonomic scope" value="Eukaryota"/>
</dbReference>
<evidence type="ECO:0000256" key="1">
    <source>
        <dbReference type="SAM" id="SignalP"/>
    </source>
</evidence>
<dbReference type="AlphaFoldDB" id="K3WCR1"/>
<accession>K3WCR1</accession>
<keyword evidence="3" id="KW-1185">Reference proteome</keyword>
<dbReference type="EnsemblProtists" id="PYU1_T002752">
    <property type="protein sequence ID" value="PYU1_T002752"/>
    <property type="gene ID" value="PYU1_G002749"/>
</dbReference>
<dbReference type="HOGENOM" id="CLU_2325426_0_0_1"/>
<organism evidence="2 3">
    <name type="scientific">Globisporangium ultimum (strain ATCC 200006 / CBS 805.95 / DAOM BR144)</name>
    <name type="common">Pythium ultimum</name>
    <dbReference type="NCBI Taxonomy" id="431595"/>
    <lineage>
        <taxon>Eukaryota</taxon>
        <taxon>Sar</taxon>
        <taxon>Stramenopiles</taxon>
        <taxon>Oomycota</taxon>
        <taxon>Peronosporomycetes</taxon>
        <taxon>Pythiales</taxon>
        <taxon>Pythiaceae</taxon>
        <taxon>Globisporangium</taxon>
    </lineage>
</organism>
<feature type="signal peptide" evidence="1">
    <location>
        <begin position="1"/>
        <end position="15"/>
    </location>
</feature>
<dbReference type="VEuPathDB" id="FungiDB:PYU1_G002749"/>
<dbReference type="InParanoid" id="K3WCR1"/>
<dbReference type="Proteomes" id="UP000019132">
    <property type="component" value="Unassembled WGS sequence"/>
</dbReference>
<reference evidence="2" key="3">
    <citation type="submission" date="2015-02" db="UniProtKB">
        <authorList>
            <consortium name="EnsemblProtists"/>
        </authorList>
    </citation>
    <scope>IDENTIFICATION</scope>
    <source>
        <strain evidence="2">DAOM BR144</strain>
    </source>
</reference>
<feature type="chain" id="PRO_5013039736" description="Secreted protein" evidence="1">
    <location>
        <begin position="16"/>
        <end position="99"/>
    </location>
</feature>
<dbReference type="EMBL" id="GL376628">
    <property type="status" value="NOT_ANNOTATED_CDS"/>
    <property type="molecule type" value="Genomic_DNA"/>
</dbReference>
<evidence type="ECO:0008006" key="4">
    <source>
        <dbReference type="Google" id="ProtNLM"/>
    </source>
</evidence>
<reference evidence="3" key="1">
    <citation type="journal article" date="2010" name="Genome Biol.">
        <title>Genome sequence of the necrotrophic plant pathogen Pythium ultimum reveals original pathogenicity mechanisms and effector repertoire.</title>
        <authorList>
            <person name="Levesque C.A."/>
            <person name="Brouwer H."/>
            <person name="Cano L."/>
            <person name="Hamilton J.P."/>
            <person name="Holt C."/>
            <person name="Huitema E."/>
            <person name="Raffaele S."/>
            <person name="Robideau G.P."/>
            <person name="Thines M."/>
            <person name="Win J."/>
            <person name="Zerillo M.M."/>
            <person name="Beakes G.W."/>
            <person name="Boore J.L."/>
            <person name="Busam D."/>
            <person name="Dumas B."/>
            <person name="Ferriera S."/>
            <person name="Fuerstenberg S.I."/>
            <person name="Gachon C.M."/>
            <person name="Gaulin E."/>
            <person name="Govers F."/>
            <person name="Grenville-Briggs L."/>
            <person name="Horner N."/>
            <person name="Hostetler J."/>
            <person name="Jiang R.H."/>
            <person name="Johnson J."/>
            <person name="Krajaejun T."/>
            <person name="Lin H."/>
            <person name="Meijer H.J."/>
            <person name="Moore B."/>
            <person name="Morris P."/>
            <person name="Phuntmart V."/>
            <person name="Puiu D."/>
            <person name="Shetty J."/>
            <person name="Stajich J.E."/>
            <person name="Tripathy S."/>
            <person name="Wawra S."/>
            <person name="van West P."/>
            <person name="Whitty B.R."/>
            <person name="Coutinho P.M."/>
            <person name="Henrissat B."/>
            <person name="Martin F."/>
            <person name="Thomas P.D."/>
            <person name="Tyler B.M."/>
            <person name="De Vries R.P."/>
            <person name="Kamoun S."/>
            <person name="Yandell M."/>
            <person name="Tisserat N."/>
            <person name="Buell C.R."/>
        </authorList>
    </citation>
    <scope>NUCLEOTIDE SEQUENCE</scope>
    <source>
        <strain evidence="3">DAOM:BR144</strain>
    </source>
</reference>
<sequence>MMMFGLLLFTRRALGWTQHSTYSHTHAFTVAALTATTNEYVCAVLAFNLLNYTPLLLRQASTLFVFEGIAITFKDTVAEGQVMLTLCFSYIKAISKRVI</sequence>
<evidence type="ECO:0000313" key="2">
    <source>
        <dbReference type="EnsemblProtists" id="PYU1_T002752"/>
    </source>
</evidence>
<keyword evidence="1" id="KW-0732">Signal</keyword>
<protein>
    <recommendedName>
        <fullName evidence="4">Secreted protein</fullName>
    </recommendedName>
</protein>